<gene>
    <name evidence="2" type="ORF">NKR23_g5814</name>
</gene>
<keyword evidence="2" id="KW-0808">Transferase</keyword>
<dbReference type="GO" id="GO:0008168">
    <property type="term" value="F:methyltransferase activity"/>
    <property type="evidence" value="ECO:0007669"/>
    <property type="project" value="UniProtKB-KW"/>
</dbReference>
<reference evidence="2" key="1">
    <citation type="submission" date="2022-07" db="EMBL/GenBank/DDBJ databases">
        <title>Fungi with potential for degradation of polypropylene.</title>
        <authorList>
            <person name="Gostincar C."/>
        </authorList>
    </citation>
    <scope>NUCLEOTIDE SEQUENCE</scope>
    <source>
        <strain evidence="2">EXF-13308</strain>
    </source>
</reference>
<comment type="similarity">
    <text evidence="1">Belongs to the methyltransferase superfamily. LaeA methyltransferase family.</text>
</comment>
<protein>
    <submittedName>
        <fullName evidence="2">TAM domain methyltransferase</fullName>
    </submittedName>
</protein>
<name>A0AA38RET7_9PEZI</name>
<dbReference type="PANTHER" id="PTHR43591">
    <property type="entry name" value="METHYLTRANSFERASE"/>
    <property type="match status" value="1"/>
</dbReference>
<dbReference type="AlphaFoldDB" id="A0AA38RET7"/>
<dbReference type="Pfam" id="PF13489">
    <property type="entry name" value="Methyltransf_23"/>
    <property type="match status" value="1"/>
</dbReference>
<evidence type="ECO:0000313" key="2">
    <source>
        <dbReference type="EMBL" id="KAJ9144713.1"/>
    </source>
</evidence>
<proteinExistence type="inferred from homology"/>
<dbReference type="Proteomes" id="UP001174694">
    <property type="component" value="Unassembled WGS sequence"/>
</dbReference>
<keyword evidence="2" id="KW-0489">Methyltransferase</keyword>
<dbReference type="SUPFAM" id="SSF53335">
    <property type="entry name" value="S-adenosyl-L-methionine-dependent methyltransferases"/>
    <property type="match status" value="1"/>
</dbReference>
<dbReference type="CDD" id="cd02440">
    <property type="entry name" value="AdoMet_MTases"/>
    <property type="match status" value="1"/>
</dbReference>
<keyword evidence="3" id="KW-1185">Reference proteome</keyword>
<dbReference type="Gene3D" id="3.40.50.150">
    <property type="entry name" value="Vaccinia Virus protein VP39"/>
    <property type="match status" value="1"/>
</dbReference>
<accession>A0AA38RET7</accession>
<sequence>MIDIKSVATSLTSLTESVREFRQENGRSYHSLSSGKYWLPNDDAENDRLDLQHHAHRLTWDGNLCVSPKKHGAKRVLDLGTGTGIWRWSMLMITLTPSVLPNCSFEVDDLEKEWTWSQKFDFIYSRAMLGCFADLQSIIQMCYDNLEAGGYLEMHDGSFQIKCDDDTLKPDSVLLKISKLAAEASRKLGRPIDLSQSYKEMLEKAGFVDVTFIPYKWPTNQWPKDKKMKTLGLWSLANVDGGWEGLWLALFTRGLGMSKEETMVLCAQGRKELRDQNIHAYWPVYCCYGRKPDTS</sequence>
<dbReference type="GO" id="GO:0032259">
    <property type="term" value="P:methylation"/>
    <property type="evidence" value="ECO:0007669"/>
    <property type="project" value="UniProtKB-KW"/>
</dbReference>
<dbReference type="EMBL" id="JANBVO010000016">
    <property type="protein sequence ID" value="KAJ9144713.1"/>
    <property type="molecule type" value="Genomic_DNA"/>
</dbReference>
<comment type="caution">
    <text evidence="2">The sequence shown here is derived from an EMBL/GenBank/DDBJ whole genome shotgun (WGS) entry which is preliminary data.</text>
</comment>
<evidence type="ECO:0000313" key="3">
    <source>
        <dbReference type="Proteomes" id="UP001174694"/>
    </source>
</evidence>
<organism evidence="2 3">
    <name type="scientific">Pleurostoma richardsiae</name>
    <dbReference type="NCBI Taxonomy" id="41990"/>
    <lineage>
        <taxon>Eukaryota</taxon>
        <taxon>Fungi</taxon>
        <taxon>Dikarya</taxon>
        <taxon>Ascomycota</taxon>
        <taxon>Pezizomycotina</taxon>
        <taxon>Sordariomycetes</taxon>
        <taxon>Sordariomycetidae</taxon>
        <taxon>Calosphaeriales</taxon>
        <taxon>Pleurostomataceae</taxon>
        <taxon>Pleurostoma</taxon>
    </lineage>
</organism>
<dbReference type="InterPro" id="IPR029063">
    <property type="entry name" value="SAM-dependent_MTases_sf"/>
</dbReference>
<evidence type="ECO:0000256" key="1">
    <source>
        <dbReference type="ARBA" id="ARBA00038158"/>
    </source>
</evidence>
<dbReference type="PANTHER" id="PTHR43591:SF24">
    <property type="entry name" value="2-METHOXY-6-POLYPRENYL-1,4-BENZOQUINOL METHYLASE, MITOCHONDRIAL"/>
    <property type="match status" value="1"/>
</dbReference>